<proteinExistence type="predicted"/>
<dbReference type="PANTHER" id="PTHR35704">
    <property type="entry name" value="OS02G0254600 PROTEIN"/>
    <property type="match status" value="1"/>
</dbReference>
<comment type="caution">
    <text evidence="1">The sequence shown here is derived from an EMBL/GenBank/DDBJ whole genome shotgun (WGS) entry which is preliminary data.</text>
</comment>
<accession>A0ABR2LFA9</accession>
<sequence>MGNCVERGGWFSFVGEKEVLEIKGGGRNDNDDVKKSIRIVLTKAEVEWLMQQVGEKQSGRKLQDLLQELANRGREEDSRWQPVLGSIMEVPEVPSFDQQSMEAVVVVPALGLFASFKLLNCADTCSRTAARNHRYRYGYRGSILHLVENVEVGSGRSEWCKPHRPQELPGLRG</sequence>
<keyword evidence="2" id="KW-1185">Reference proteome</keyword>
<evidence type="ECO:0000313" key="1">
    <source>
        <dbReference type="EMBL" id="KAK8939632.1"/>
    </source>
</evidence>
<gene>
    <name evidence="1" type="ORF">KSP40_PGU009408</name>
</gene>
<name>A0ABR2LFA9_9ASPA</name>
<evidence type="ECO:0000313" key="2">
    <source>
        <dbReference type="Proteomes" id="UP001412067"/>
    </source>
</evidence>
<reference evidence="1 2" key="1">
    <citation type="journal article" date="2022" name="Nat. Plants">
        <title>Genomes of leafy and leafless Platanthera orchids illuminate the evolution of mycoheterotrophy.</title>
        <authorList>
            <person name="Li M.H."/>
            <person name="Liu K.W."/>
            <person name="Li Z."/>
            <person name="Lu H.C."/>
            <person name="Ye Q.L."/>
            <person name="Zhang D."/>
            <person name="Wang J.Y."/>
            <person name="Li Y.F."/>
            <person name="Zhong Z.M."/>
            <person name="Liu X."/>
            <person name="Yu X."/>
            <person name="Liu D.K."/>
            <person name="Tu X.D."/>
            <person name="Liu B."/>
            <person name="Hao Y."/>
            <person name="Liao X.Y."/>
            <person name="Jiang Y.T."/>
            <person name="Sun W.H."/>
            <person name="Chen J."/>
            <person name="Chen Y.Q."/>
            <person name="Ai Y."/>
            <person name="Zhai J.W."/>
            <person name="Wu S.S."/>
            <person name="Zhou Z."/>
            <person name="Hsiao Y.Y."/>
            <person name="Wu W.L."/>
            <person name="Chen Y.Y."/>
            <person name="Lin Y.F."/>
            <person name="Hsu J.L."/>
            <person name="Li C.Y."/>
            <person name="Wang Z.W."/>
            <person name="Zhao X."/>
            <person name="Zhong W.Y."/>
            <person name="Ma X.K."/>
            <person name="Ma L."/>
            <person name="Huang J."/>
            <person name="Chen G.Z."/>
            <person name="Huang M.Z."/>
            <person name="Huang L."/>
            <person name="Peng D.H."/>
            <person name="Luo Y.B."/>
            <person name="Zou S.Q."/>
            <person name="Chen S.P."/>
            <person name="Lan S."/>
            <person name="Tsai W.C."/>
            <person name="Van de Peer Y."/>
            <person name="Liu Z.J."/>
        </authorList>
    </citation>
    <scope>NUCLEOTIDE SEQUENCE [LARGE SCALE GENOMIC DNA]</scope>
    <source>
        <strain evidence="1">Lor288</strain>
    </source>
</reference>
<dbReference type="PANTHER" id="PTHR35704:SF1">
    <property type="entry name" value="OS02G0254600 PROTEIN"/>
    <property type="match status" value="1"/>
</dbReference>
<organism evidence="1 2">
    <name type="scientific">Platanthera guangdongensis</name>
    <dbReference type="NCBI Taxonomy" id="2320717"/>
    <lineage>
        <taxon>Eukaryota</taxon>
        <taxon>Viridiplantae</taxon>
        <taxon>Streptophyta</taxon>
        <taxon>Embryophyta</taxon>
        <taxon>Tracheophyta</taxon>
        <taxon>Spermatophyta</taxon>
        <taxon>Magnoliopsida</taxon>
        <taxon>Liliopsida</taxon>
        <taxon>Asparagales</taxon>
        <taxon>Orchidaceae</taxon>
        <taxon>Orchidoideae</taxon>
        <taxon>Orchideae</taxon>
        <taxon>Orchidinae</taxon>
        <taxon>Platanthera</taxon>
    </lineage>
</organism>
<protein>
    <submittedName>
        <fullName evidence="1">Uncharacterized protein</fullName>
    </submittedName>
</protein>
<dbReference type="EMBL" id="JBBWWR010000020">
    <property type="protein sequence ID" value="KAK8939632.1"/>
    <property type="molecule type" value="Genomic_DNA"/>
</dbReference>
<dbReference type="Proteomes" id="UP001412067">
    <property type="component" value="Unassembled WGS sequence"/>
</dbReference>